<reference evidence="2" key="1">
    <citation type="submission" date="2022-10" db="EMBL/GenBank/DDBJ databases">
        <title>The complete genomes of actinobacterial strains from the NBC collection.</title>
        <authorList>
            <person name="Joergensen T.S."/>
            <person name="Alvarez Arevalo M."/>
            <person name="Sterndorff E.B."/>
            <person name="Faurdal D."/>
            <person name="Vuksanovic O."/>
            <person name="Mourched A.-S."/>
            <person name="Charusanti P."/>
            <person name="Shaw S."/>
            <person name="Blin K."/>
            <person name="Weber T."/>
        </authorList>
    </citation>
    <scope>NUCLEOTIDE SEQUENCE</scope>
    <source>
        <strain evidence="2">NBC_00248</strain>
    </source>
</reference>
<dbReference type="EMBL" id="CP108090">
    <property type="protein sequence ID" value="WUQ15063.1"/>
    <property type="molecule type" value="Genomic_DNA"/>
</dbReference>
<protein>
    <submittedName>
        <fullName evidence="2">Uncharacterized protein</fullName>
    </submittedName>
</protein>
<gene>
    <name evidence="2" type="ORF">OG517_28675</name>
</gene>
<accession>A0ABZ1TGT3</accession>
<sequence length="97" mass="10289">MDVPTVFRWILSACAAIQLFYALRALRPALRAEPGRRVDPWLTFADHTVGAAVSVALATGNVTALLCGLAVLGPILTWQLVHHLRAGGSPGTESRTG</sequence>
<evidence type="ECO:0000313" key="2">
    <source>
        <dbReference type="EMBL" id="WUQ15063.1"/>
    </source>
</evidence>
<proteinExistence type="predicted"/>
<feature type="transmembrane region" description="Helical" evidence="1">
    <location>
        <begin position="6"/>
        <end position="26"/>
    </location>
</feature>
<organism evidence="2 3">
    <name type="scientific">Streptomyces virginiae</name>
    <name type="common">Streptomyces cinnamonensis</name>
    <dbReference type="NCBI Taxonomy" id="1961"/>
    <lineage>
        <taxon>Bacteria</taxon>
        <taxon>Bacillati</taxon>
        <taxon>Actinomycetota</taxon>
        <taxon>Actinomycetes</taxon>
        <taxon>Kitasatosporales</taxon>
        <taxon>Streptomycetaceae</taxon>
        <taxon>Streptomyces</taxon>
    </lineage>
</organism>
<keyword evidence="1" id="KW-0472">Membrane</keyword>
<name>A0ABZ1TGT3_STRVG</name>
<keyword evidence="1" id="KW-1133">Transmembrane helix</keyword>
<keyword evidence="3" id="KW-1185">Reference proteome</keyword>
<evidence type="ECO:0000313" key="3">
    <source>
        <dbReference type="Proteomes" id="UP001432039"/>
    </source>
</evidence>
<evidence type="ECO:0000256" key="1">
    <source>
        <dbReference type="SAM" id="Phobius"/>
    </source>
</evidence>
<keyword evidence="1" id="KW-0812">Transmembrane</keyword>
<dbReference type="Proteomes" id="UP001432039">
    <property type="component" value="Chromosome"/>
</dbReference>
<dbReference type="RefSeq" id="WP_328963667.1">
    <property type="nucleotide sequence ID" value="NZ_CP108090.1"/>
</dbReference>